<keyword evidence="3" id="KW-0862">Zinc</keyword>
<keyword evidence="5" id="KW-0812">Transmembrane</keyword>
<feature type="transmembrane region" description="Helical" evidence="5">
    <location>
        <begin position="138"/>
        <end position="156"/>
    </location>
</feature>
<dbReference type="PANTHER" id="PTHR33248">
    <property type="entry name" value="ZINC ION-BINDING PROTEIN"/>
    <property type="match status" value="1"/>
</dbReference>
<dbReference type="Proteomes" id="UP001153555">
    <property type="component" value="Unassembled WGS sequence"/>
</dbReference>
<keyword evidence="5" id="KW-1133">Transmembrane helix</keyword>
<keyword evidence="1" id="KW-0479">Metal-binding</keyword>
<dbReference type="PROSITE" id="PS51999">
    <property type="entry name" value="ZF_GRF"/>
    <property type="match status" value="1"/>
</dbReference>
<evidence type="ECO:0000259" key="6">
    <source>
        <dbReference type="PROSITE" id="PS51999"/>
    </source>
</evidence>
<gene>
    <name evidence="7" type="ORF">SHERM_22375</name>
</gene>
<comment type="caution">
    <text evidence="7">The sequence shown here is derived from an EMBL/GenBank/DDBJ whole genome shotgun (WGS) entry which is preliminary data.</text>
</comment>
<name>A0A9N7N8T6_STRHE</name>
<feature type="domain" description="GRF-type" evidence="6">
    <location>
        <begin position="56"/>
        <end position="98"/>
    </location>
</feature>
<evidence type="ECO:0000256" key="2">
    <source>
        <dbReference type="ARBA" id="ARBA00022771"/>
    </source>
</evidence>
<evidence type="ECO:0000313" key="7">
    <source>
        <dbReference type="EMBL" id="CAA0825601.1"/>
    </source>
</evidence>
<dbReference type="GO" id="GO:0008270">
    <property type="term" value="F:zinc ion binding"/>
    <property type="evidence" value="ECO:0007669"/>
    <property type="project" value="UniProtKB-KW"/>
</dbReference>
<dbReference type="EMBL" id="CACSLK010026072">
    <property type="protein sequence ID" value="CAA0825601.1"/>
    <property type="molecule type" value="Genomic_DNA"/>
</dbReference>
<keyword evidence="8" id="KW-1185">Reference proteome</keyword>
<keyword evidence="5" id="KW-0472">Membrane</keyword>
<reference evidence="7" key="1">
    <citation type="submission" date="2019-12" db="EMBL/GenBank/DDBJ databases">
        <authorList>
            <person name="Scholes J."/>
        </authorList>
    </citation>
    <scope>NUCLEOTIDE SEQUENCE</scope>
</reference>
<evidence type="ECO:0000256" key="1">
    <source>
        <dbReference type="ARBA" id="ARBA00022723"/>
    </source>
</evidence>
<evidence type="ECO:0000313" key="8">
    <source>
        <dbReference type="Proteomes" id="UP001153555"/>
    </source>
</evidence>
<sequence>MSKIDKIGLFISSSRPQPRTLVLEFFSQLSNTPKICSWRDKSHTHEMSFVTGSVDCYCGRRAVIRTSWTNENPGRRFHACLKKEEGGGCVFFDWYDPPMCRRAKSLIPGLLKKMNASEEKILKLKAETLSLAANNRKLKKIILVLVLLVVSILIILKN</sequence>
<dbReference type="AlphaFoldDB" id="A0A9N7N8T6"/>
<evidence type="ECO:0000256" key="4">
    <source>
        <dbReference type="PROSITE-ProRule" id="PRU01343"/>
    </source>
</evidence>
<dbReference type="InterPro" id="IPR010666">
    <property type="entry name" value="Znf_GRF"/>
</dbReference>
<organism evidence="7 8">
    <name type="scientific">Striga hermonthica</name>
    <name type="common">Purple witchweed</name>
    <name type="synonym">Buchnera hermonthica</name>
    <dbReference type="NCBI Taxonomy" id="68872"/>
    <lineage>
        <taxon>Eukaryota</taxon>
        <taxon>Viridiplantae</taxon>
        <taxon>Streptophyta</taxon>
        <taxon>Embryophyta</taxon>
        <taxon>Tracheophyta</taxon>
        <taxon>Spermatophyta</taxon>
        <taxon>Magnoliopsida</taxon>
        <taxon>eudicotyledons</taxon>
        <taxon>Gunneridae</taxon>
        <taxon>Pentapetalae</taxon>
        <taxon>asterids</taxon>
        <taxon>lamiids</taxon>
        <taxon>Lamiales</taxon>
        <taxon>Orobanchaceae</taxon>
        <taxon>Buchnereae</taxon>
        <taxon>Striga</taxon>
    </lineage>
</organism>
<dbReference type="OrthoDB" id="912775at2759"/>
<keyword evidence="2 4" id="KW-0863">Zinc-finger</keyword>
<accession>A0A9N7N8T6</accession>
<evidence type="ECO:0000256" key="3">
    <source>
        <dbReference type="ARBA" id="ARBA00022833"/>
    </source>
</evidence>
<proteinExistence type="predicted"/>
<protein>
    <submittedName>
        <fullName evidence="7">Zinc ion binding</fullName>
    </submittedName>
</protein>
<evidence type="ECO:0000256" key="5">
    <source>
        <dbReference type="SAM" id="Phobius"/>
    </source>
</evidence>
<dbReference type="Pfam" id="PF06839">
    <property type="entry name" value="Zn_ribbon_GRF"/>
    <property type="match status" value="1"/>
</dbReference>